<comment type="caution">
    <text evidence="2">The sequence shown here is derived from an EMBL/GenBank/DDBJ whole genome shotgun (WGS) entry which is preliminary data.</text>
</comment>
<evidence type="ECO:0000313" key="3">
    <source>
        <dbReference type="Proteomes" id="UP001151760"/>
    </source>
</evidence>
<feature type="compositionally biased region" description="Polar residues" evidence="1">
    <location>
        <begin position="14"/>
        <end position="25"/>
    </location>
</feature>
<gene>
    <name evidence="2" type="ORF">Tco_0840828</name>
</gene>
<reference evidence="2" key="1">
    <citation type="journal article" date="2022" name="Int. J. Mol. Sci.">
        <title>Draft Genome of Tanacetum Coccineum: Genomic Comparison of Closely Related Tanacetum-Family Plants.</title>
        <authorList>
            <person name="Yamashiro T."/>
            <person name="Shiraishi A."/>
            <person name="Nakayama K."/>
            <person name="Satake H."/>
        </authorList>
    </citation>
    <scope>NUCLEOTIDE SEQUENCE</scope>
</reference>
<sequence>MSGRPTAGQPPSSPANFPATTTSSPPEKFSGGLIRPTPKILPTSGSTQPITSLSSTRRLPSPSGNHSRILTTITPPSSSSTPYHHYPPSLATPADVTIITITPPQRPPQRVRVVLLTTKKGACWLAVKTALG</sequence>
<feature type="region of interest" description="Disordered" evidence="1">
    <location>
        <begin position="1"/>
        <end position="89"/>
    </location>
</feature>
<feature type="compositionally biased region" description="Low complexity" evidence="1">
    <location>
        <begin position="51"/>
        <end position="89"/>
    </location>
</feature>
<proteinExistence type="predicted"/>
<name>A0ABQ5AUP4_9ASTR</name>
<dbReference type="Proteomes" id="UP001151760">
    <property type="component" value="Unassembled WGS sequence"/>
</dbReference>
<evidence type="ECO:0000256" key="1">
    <source>
        <dbReference type="SAM" id="MobiDB-lite"/>
    </source>
</evidence>
<organism evidence="2 3">
    <name type="scientific">Tanacetum coccineum</name>
    <dbReference type="NCBI Taxonomy" id="301880"/>
    <lineage>
        <taxon>Eukaryota</taxon>
        <taxon>Viridiplantae</taxon>
        <taxon>Streptophyta</taxon>
        <taxon>Embryophyta</taxon>
        <taxon>Tracheophyta</taxon>
        <taxon>Spermatophyta</taxon>
        <taxon>Magnoliopsida</taxon>
        <taxon>eudicotyledons</taxon>
        <taxon>Gunneridae</taxon>
        <taxon>Pentapetalae</taxon>
        <taxon>asterids</taxon>
        <taxon>campanulids</taxon>
        <taxon>Asterales</taxon>
        <taxon>Asteraceae</taxon>
        <taxon>Asteroideae</taxon>
        <taxon>Anthemideae</taxon>
        <taxon>Anthemidinae</taxon>
        <taxon>Tanacetum</taxon>
    </lineage>
</organism>
<keyword evidence="3" id="KW-1185">Reference proteome</keyword>
<protein>
    <submittedName>
        <fullName evidence="2">Uncharacterized protein</fullName>
    </submittedName>
</protein>
<accession>A0ABQ5AUP4</accession>
<dbReference type="EMBL" id="BQNB010012663">
    <property type="protein sequence ID" value="GJT06366.1"/>
    <property type="molecule type" value="Genomic_DNA"/>
</dbReference>
<evidence type="ECO:0000313" key="2">
    <source>
        <dbReference type="EMBL" id="GJT06366.1"/>
    </source>
</evidence>
<reference evidence="2" key="2">
    <citation type="submission" date="2022-01" db="EMBL/GenBank/DDBJ databases">
        <authorList>
            <person name="Yamashiro T."/>
            <person name="Shiraishi A."/>
            <person name="Satake H."/>
            <person name="Nakayama K."/>
        </authorList>
    </citation>
    <scope>NUCLEOTIDE SEQUENCE</scope>
</reference>